<dbReference type="PANTHER" id="PTHR47926">
    <property type="entry name" value="PENTATRICOPEPTIDE REPEAT-CONTAINING PROTEIN"/>
    <property type="match status" value="1"/>
</dbReference>
<sequence>MKNLELGKCVQGFLLVFGMGTDVLVLIAFVDMYSKMGDHKRARSVFIFQYHACKKSGFMECYHLREANFMFDRMKNWNVITWIAMLVGLVHNRDAEDAIRLFCRMQKEGVTANSTTLSLGACGPGKKFVSEQMQKHRYWHKNLRIFIKFGRNKPGNLHHVNETYMLKQGDEAQ</sequence>
<keyword evidence="3" id="KW-1133">Transmembrane helix</keyword>
<keyword evidence="5" id="KW-1185">Reference proteome</keyword>
<dbReference type="InterPro" id="IPR046960">
    <property type="entry name" value="PPR_At4g14850-like_plant"/>
</dbReference>
<dbReference type="EMBL" id="JAIQCV010000007">
    <property type="protein sequence ID" value="KAH1084139.1"/>
    <property type="molecule type" value="Genomic_DNA"/>
</dbReference>
<organism evidence="4 5">
    <name type="scientific">Gossypium stocksii</name>
    <dbReference type="NCBI Taxonomy" id="47602"/>
    <lineage>
        <taxon>Eukaryota</taxon>
        <taxon>Viridiplantae</taxon>
        <taxon>Streptophyta</taxon>
        <taxon>Embryophyta</taxon>
        <taxon>Tracheophyta</taxon>
        <taxon>Spermatophyta</taxon>
        <taxon>Magnoliopsida</taxon>
        <taxon>eudicotyledons</taxon>
        <taxon>Gunneridae</taxon>
        <taxon>Pentapetalae</taxon>
        <taxon>rosids</taxon>
        <taxon>malvids</taxon>
        <taxon>Malvales</taxon>
        <taxon>Malvaceae</taxon>
        <taxon>Malvoideae</taxon>
        <taxon>Gossypium</taxon>
    </lineage>
</organism>
<evidence type="ECO:0000313" key="4">
    <source>
        <dbReference type="EMBL" id="KAH1084139.1"/>
    </source>
</evidence>
<dbReference type="PROSITE" id="PS51375">
    <property type="entry name" value="PPR"/>
    <property type="match status" value="1"/>
</dbReference>
<name>A0A9D3VL45_9ROSI</name>
<accession>A0A9D3VL45</accession>
<feature type="repeat" description="PPR" evidence="2">
    <location>
        <begin position="78"/>
        <end position="112"/>
    </location>
</feature>
<evidence type="ECO:0000256" key="2">
    <source>
        <dbReference type="PROSITE-ProRule" id="PRU00708"/>
    </source>
</evidence>
<dbReference type="InterPro" id="IPR002885">
    <property type="entry name" value="PPR_rpt"/>
</dbReference>
<dbReference type="PANTHER" id="PTHR47926:SF347">
    <property type="entry name" value="PENTATRICOPEPTIDE REPEAT-CONTAINING PROTEIN"/>
    <property type="match status" value="1"/>
</dbReference>
<evidence type="ECO:0000256" key="3">
    <source>
        <dbReference type="SAM" id="Phobius"/>
    </source>
</evidence>
<evidence type="ECO:0000256" key="1">
    <source>
        <dbReference type="ARBA" id="ARBA00022737"/>
    </source>
</evidence>
<dbReference type="InterPro" id="IPR011990">
    <property type="entry name" value="TPR-like_helical_dom_sf"/>
</dbReference>
<keyword evidence="1" id="KW-0677">Repeat</keyword>
<dbReference type="Proteomes" id="UP000828251">
    <property type="component" value="Unassembled WGS sequence"/>
</dbReference>
<protein>
    <recommendedName>
        <fullName evidence="6">Pentatricopeptide repeat-containing protein</fullName>
    </recommendedName>
</protein>
<dbReference type="Gene3D" id="1.25.40.10">
    <property type="entry name" value="Tetratricopeptide repeat domain"/>
    <property type="match status" value="1"/>
</dbReference>
<dbReference type="GO" id="GO:0009451">
    <property type="term" value="P:RNA modification"/>
    <property type="evidence" value="ECO:0007669"/>
    <property type="project" value="InterPro"/>
</dbReference>
<comment type="caution">
    <text evidence="4">The sequence shown here is derived from an EMBL/GenBank/DDBJ whole genome shotgun (WGS) entry which is preliminary data.</text>
</comment>
<gene>
    <name evidence="4" type="ORF">J1N35_023900</name>
</gene>
<keyword evidence="3" id="KW-0472">Membrane</keyword>
<keyword evidence="3" id="KW-0812">Transmembrane</keyword>
<dbReference type="Pfam" id="PF13041">
    <property type="entry name" value="PPR_2"/>
    <property type="match status" value="1"/>
</dbReference>
<reference evidence="4 5" key="1">
    <citation type="journal article" date="2021" name="Plant Biotechnol. J.">
        <title>Multi-omics assisted identification of the key and species-specific regulatory components of drought-tolerant mechanisms in Gossypium stocksii.</title>
        <authorList>
            <person name="Yu D."/>
            <person name="Ke L."/>
            <person name="Zhang D."/>
            <person name="Wu Y."/>
            <person name="Sun Y."/>
            <person name="Mei J."/>
            <person name="Sun J."/>
            <person name="Sun Y."/>
        </authorList>
    </citation>
    <scope>NUCLEOTIDE SEQUENCE [LARGE SCALE GENOMIC DNA]</scope>
    <source>
        <strain evidence="5">cv. E1</strain>
        <tissue evidence="4">Leaf</tissue>
    </source>
</reference>
<feature type="transmembrane region" description="Helical" evidence="3">
    <location>
        <begin position="12"/>
        <end position="33"/>
    </location>
</feature>
<evidence type="ECO:0008006" key="6">
    <source>
        <dbReference type="Google" id="ProtNLM"/>
    </source>
</evidence>
<proteinExistence type="predicted"/>
<dbReference type="AlphaFoldDB" id="A0A9D3VL45"/>
<dbReference type="OrthoDB" id="185373at2759"/>
<dbReference type="GO" id="GO:0003723">
    <property type="term" value="F:RNA binding"/>
    <property type="evidence" value="ECO:0007669"/>
    <property type="project" value="InterPro"/>
</dbReference>
<evidence type="ECO:0000313" key="5">
    <source>
        <dbReference type="Proteomes" id="UP000828251"/>
    </source>
</evidence>
<dbReference type="NCBIfam" id="TIGR00756">
    <property type="entry name" value="PPR"/>
    <property type="match status" value="1"/>
</dbReference>